<accession>A0A7U7JEU2</accession>
<evidence type="ECO:0000313" key="2">
    <source>
        <dbReference type="EMBL" id="CEJ17621.1"/>
    </source>
</evidence>
<feature type="region of interest" description="Disordered" evidence="1">
    <location>
        <begin position="1"/>
        <end position="38"/>
    </location>
</feature>
<dbReference type="EMBL" id="LN651281">
    <property type="protein sequence ID" value="CEJ17621.1"/>
    <property type="molecule type" value="Genomic_DNA"/>
</dbReference>
<keyword evidence="3" id="KW-1185">Reference proteome</keyword>
<dbReference type="Proteomes" id="UP000053470">
    <property type="component" value="Unassembled WGS sequence"/>
</dbReference>
<organism evidence="2 3">
    <name type="scientific">Ralstonia solanacearum IPO1609</name>
    <dbReference type="NCBI Taxonomy" id="564066"/>
    <lineage>
        <taxon>Bacteria</taxon>
        <taxon>Pseudomonadati</taxon>
        <taxon>Pseudomonadota</taxon>
        <taxon>Betaproteobacteria</taxon>
        <taxon>Burkholderiales</taxon>
        <taxon>Burkholderiaceae</taxon>
        <taxon>Ralstonia</taxon>
        <taxon>Ralstonia solanacearum species complex</taxon>
    </lineage>
</organism>
<dbReference type="RefSeq" id="WP_003262382.1">
    <property type="nucleotide sequence ID" value="NZ_LN651281.1"/>
</dbReference>
<dbReference type="AlphaFoldDB" id="A0A7U7JEU2"/>
<protein>
    <submittedName>
        <fullName evidence="2">Type III effector protein HLK2</fullName>
    </submittedName>
</protein>
<evidence type="ECO:0000313" key="3">
    <source>
        <dbReference type="Proteomes" id="UP000053470"/>
    </source>
</evidence>
<reference evidence="2" key="1">
    <citation type="submission" date="2014-11" db="EMBL/GenBank/DDBJ databases">
        <authorList>
            <person name="Genoscope - CEA"/>
        </authorList>
    </citation>
    <scope>NUCLEOTIDE SEQUENCE</scope>
    <source>
        <strain evidence="2">IPO1609</strain>
    </source>
</reference>
<feature type="region of interest" description="Disordered" evidence="1">
    <location>
        <begin position="638"/>
        <end position="657"/>
    </location>
</feature>
<sequence>MLGGKITERHIQAPADPVVSPADPDTGADGSPQVGRPPAVRSAELTGLARPSVSASPDSMAAVTLRRAELPLRTLSAETLRTPQGQMLDKALKYGALWQTLINDASVDTEKQLKLARGGAERAKAGVEALAQLPDHCRPTNTGELLGKLLNHLAESAMAGIKAYHRILNEEWNARADALGIRSESATASSVYNGLREILREGPLKEAMRELKDYRANLDLFVDNCKPAPGGRADPLPARLEPALPAVLSGKVRCRSALQSLDAIGIVLCIHSLGRIALVMKLPDLTERVTALGDAVKYRRDEVATAISALDASAMWYPGAEGAPPERLTRQQVAEYKALVRAFRDRIDRVGTLLCMDAAAGIETADTADLWKALLDVAAVMARYRACLDELCASVRGGDLRPAVTPGTSGQALVSQPEALSPAPDPAGSADAVDAADTADWTEDSTLSEPDRSFAAEPLAAPANAPASRPPDMRTAAQKHADDLLRQCQVDPQTVARFRGDVIAIGEALGKDTGNIERLMNDRKMSASVVATSIRQEVDGWFETRERLEQARRGVAEDDSRAGHLADRLLALDRIGRYVDTWEADAAKCALLPKAKHLERLLEMGEIERVSTPEQLRSSRNLRNRDRVFEILIQPKRLSDPGEDADEAGDRSQGRDDDRLRPWPLVLHLHTSRSVRAGELHKLQYRDFAAVHLKVAAQKNLGRNWEEMMHTLGYRDAKVERAEIGAKLLRQVFELAGRDGAPGPTAAGPSGAR</sequence>
<feature type="compositionally biased region" description="Low complexity" evidence="1">
    <location>
        <begin position="419"/>
        <end position="434"/>
    </location>
</feature>
<feature type="compositionally biased region" description="Basic and acidic residues" evidence="1">
    <location>
        <begin position="1"/>
        <end position="11"/>
    </location>
</feature>
<feature type="region of interest" description="Disordered" evidence="1">
    <location>
        <begin position="403"/>
        <end position="434"/>
    </location>
</feature>
<feature type="compositionally biased region" description="Basic and acidic residues" evidence="1">
    <location>
        <begin position="648"/>
        <end position="657"/>
    </location>
</feature>
<reference evidence="2" key="2">
    <citation type="submission" date="2022-04" db="EMBL/GenBank/DDBJ databases">
        <title>Genomic draft of R. solanacearum strain IPO1609, a phylotype IIB1/biovar 2/race 3 strain isolated from potato in Europe.</title>
        <authorList>
            <person name="Boucher C."/>
            <person name="Carrere S."/>
            <person name="Dossat C."/>
            <person name="Elbaz M."/>
            <person name="Genin S."/>
            <person name="Gouzy J."/>
            <person name="Prior P."/>
            <person name="Segurens B."/>
            <person name="Wincker P."/>
        </authorList>
    </citation>
    <scope>NUCLEOTIDE SEQUENCE</scope>
    <source>
        <strain evidence="2">IPO1609</strain>
    </source>
</reference>
<name>A0A7U7JEU2_RALSL</name>
<feature type="compositionally biased region" description="Low complexity" evidence="1">
    <location>
        <begin position="13"/>
        <end position="25"/>
    </location>
</feature>
<gene>
    <name evidence="2" type="primary">ripH2</name>
    <name evidence="2" type="ORF">RSIPO_04317</name>
</gene>
<proteinExistence type="predicted"/>
<evidence type="ECO:0000256" key="1">
    <source>
        <dbReference type="SAM" id="MobiDB-lite"/>
    </source>
</evidence>